<dbReference type="InterPro" id="IPR036271">
    <property type="entry name" value="Tet_transcr_reg_TetR-rel_C_sf"/>
</dbReference>
<evidence type="ECO:0000256" key="1">
    <source>
        <dbReference type="ARBA" id="ARBA00023125"/>
    </source>
</evidence>
<dbReference type="SUPFAM" id="SSF48498">
    <property type="entry name" value="Tetracyclin repressor-like, C-terminal domain"/>
    <property type="match status" value="1"/>
</dbReference>
<dbReference type="Gene3D" id="1.10.357.10">
    <property type="entry name" value="Tetracycline Repressor, domain 2"/>
    <property type="match status" value="1"/>
</dbReference>
<dbReference type="PRINTS" id="PR00455">
    <property type="entry name" value="HTHTETR"/>
</dbReference>
<dbReference type="InterPro" id="IPR009057">
    <property type="entry name" value="Homeodomain-like_sf"/>
</dbReference>
<dbReference type="EMBL" id="VENO01000001">
    <property type="protein sequence ID" value="TNV70448.1"/>
    <property type="molecule type" value="Genomic_DNA"/>
</dbReference>
<evidence type="ECO:0000259" key="3">
    <source>
        <dbReference type="PROSITE" id="PS50977"/>
    </source>
</evidence>
<dbReference type="SUPFAM" id="SSF46689">
    <property type="entry name" value="Homeodomain-like"/>
    <property type="match status" value="1"/>
</dbReference>
<evidence type="ECO:0000313" key="5">
    <source>
        <dbReference type="Proteomes" id="UP000313395"/>
    </source>
</evidence>
<dbReference type="InterPro" id="IPR050624">
    <property type="entry name" value="HTH-type_Tx_Regulator"/>
</dbReference>
<dbReference type="GO" id="GO:0003677">
    <property type="term" value="F:DNA binding"/>
    <property type="evidence" value="ECO:0007669"/>
    <property type="project" value="UniProtKB-UniRule"/>
</dbReference>
<dbReference type="RefSeq" id="WP_140185560.1">
    <property type="nucleotide sequence ID" value="NZ_VENO01000001.1"/>
</dbReference>
<name>A0A5C5ECG8_9LACT</name>
<evidence type="ECO:0000313" key="4">
    <source>
        <dbReference type="EMBL" id="TNV70448.1"/>
    </source>
</evidence>
<dbReference type="Pfam" id="PF00440">
    <property type="entry name" value="TetR_N"/>
    <property type="match status" value="1"/>
</dbReference>
<dbReference type="Gene3D" id="1.10.10.60">
    <property type="entry name" value="Homeodomain-like"/>
    <property type="match status" value="1"/>
</dbReference>
<dbReference type="Proteomes" id="UP000313395">
    <property type="component" value="Unassembled WGS sequence"/>
</dbReference>
<dbReference type="PROSITE" id="PS50977">
    <property type="entry name" value="HTH_TETR_2"/>
    <property type="match status" value="1"/>
</dbReference>
<dbReference type="PANTHER" id="PTHR43479:SF11">
    <property type="entry name" value="ACREF_ENVCD OPERON REPRESSOR-RELATED"/>
    <property type="match status" value="1"/>
</dbReference>
<dbReference type="AlphaFoldDB" id="A0A5C5ECG8"/>
<gene>
    <name evidence="4" type="ORF">FHK04_04280</name>
</gene>
<organism evidence="4 5">
    <name type="scientific">Trichococcus shcherbakoviae subsp. psychrophilus</name>
    <dbReference type="NCBI Taxonomy" id="2585775"/>
    <lineage>
        <taxon>Bacteria</taxon>
        <taxon>Bacillati</taxon>
        <taxon>Bacillota</taxon>
        <taxon>Bacilli</taxon>
        <taxon>Lactobacillales</taxon>
        <taxon>Carnobacteriaceae</taxon>
        <taxon>Trichococcus</taxon>
    </lineage>
</organism>
<protein>
    <submittedName>
        <fullName evidence="4">TetR/AcrR family transcriptional regulator</fullName>
    </submittedName>
</protein>
<dbReference type="PANTHER" id="PTHR43479">
    <property type="entry name" value="ACREF/ENVCD OPERON REPRESSOR-RELATED"/>
    <property type="match status" value="1"/>
</dbReference>
<dbReference type="InterPro" id="IPR001647">
    <property type="entry name" value="HTH_TetR"/>
</dbReference>
<proteinExistence type="predicted"/>
<keyword evidence="1 2" id="KW-0238">DNA-binding</keyword>
<feature type="domain" description="HTH tetR-type" evidence="3">
    <location>
        <begin position="6"/>
        <end position="66"/>
    </location>
</feature>
<comment type="caution">
    <text evidence="4">The sequence shown here is derived from an EMBL/GenBank/DDBJ whole genome shotgun (WGS) entry which is preliminary data.</text>
</comment>
<evidence type="ECO:0000256" key="2">
    <source>
        <dbReference type="PROSITE-ProRule" id="PRU00335"/>
    </source>
</evidence>
<feature type="DNA-binding region" description="H-T-H motif" evidence="2">
    <location>
        <begin position="29"/>
        <end position="48"/>
    </location>
</feature>
<keyword evidence="5" id="KW-1185">Reference proteome</keyword>
<reference evidence="4 5" key="1">
    <citation type="submission" date="2019-06" db="EMBL/GenBank/DDBJ databases">
        <title>Description Trichococcus psychrophilus sp. nov., isolated from a cold spring, by genomic and phenotypic analyses.</title>
        <authorList>
            <person name="Zakharyuk A."/>
        </authorList>
    </citation>
    <scope>NUCLEOTIDE SEQUENCE [LARGE SCALE GENOMIC DNA]</scope>
    <source>
        <strain evidence="4 5">SKBG</strain>
    </source>
</reference>
<sequence>MARKKTFTQEELYQATHDLMLEVGYDIFSFQLLANKLDISRTALYKYYTNKYDLLQDYLKHQLEKVVERLDATEWPSEYPEKLSALMDLVFDYADTHAISAMVPAQQWTKENANDPDIQRSKELHARFFGFIQVMIEEGQRDGFLNQEIPLMVMIETIFHSINLPNRAGLSAEQRAYFVKKMLFEGILKQK</sequence>
<accession>A0A5C5ECG8</accession>